<keyword evidence="3" id="KW-1185">Reference proteome</keyword>
<protein>
    <submittedName>
        <fullName evidence="2">Uncharacterized protein</fullName>
    </submittedName>
</protein>
<dbReference type="Proteomes" id="UP001153269">
    <property type="component" value="Unassembled WGS sequence"/>
</dbReference>
<evidence type="ECO:0000313" key="3">
    <source>
        <dbReference type="Proteomes" id="UP001153269"/>
    </source>
</evidence>
<evidence type="ECO:0000256" key="1">
    <source>
        <dbReference type="SAM" id="MobiDB-lite"/>
    </source>
</evidence>
<proteinExistence type="predicted"/>
<feature type="region of interest" description="Disordered" evidence="1">
    <location>
        <begin position="120"/>
        <end position="151"/>
    </location>
</feature>
<sequence length="185" mass="19945">MKEILVMETWLKDCPWASHAMPYLLEVQERLRKMRSTAVPSSNPFEGTRLALGGPRSLQWKSAVGGRGQSSAPASLKPARRHHPPAPAVVLYAGSGGAFWGPRNLKGFPTSWVRTLERGHPQQKPFSPAECSQAPATSIPDWASATPSPCSAPEVPTRRSLCFGVRGSAAPAARGRDRGVLWGVL</sequence>
<gene>
    <name evidence="2" type="ORF">PLEPLA_LOCUS44299</name>
</gene>
<organism evidence="2 3">
    <name type="scientific">Pleuronectes platessa</name>
    <name type="common">European plaice</name>
    <dbReference type="NCBI Taxonomy" id="8262"/>
    <lineage>
        <taxon>Eukaryota</taxon>
        <taxon>Metazoa</taxon>
        <taxon>Chordata</taxon>
        <taxon>Craniata</taxon>
        <taxon>Vertebrata</taxon>
        <taxon>Euteleostomi</taxon>
        <taxon>Actinopterygii</taxon>
        <taxon>Neopterygii</taxon>
        <taxon>Teleostei</taxon>
        <taxon>Neoteleostei</taxon>
        <taxon>Acanthomorphata</taxon>
        <taxon>Carangaria</taxon>
        <taxon>Pleuronectiformes</taxon>
        <taxon>Pleuronectoidei</taxon>
        <taxon>Pleuronectidae</taxon>
        <taxon>Pleuronectes</taxon>
    </lineage>
</organism>
<name>A0A9N7VVR4_PLEPL</name>
<dbReference type="AlphaFoldDB" id="A0A9N7VVR4"/>
<accession>A0A9N7VVR4</accession>
<feature type="region of interest" description="Disordered" evidence="1">
    <location>
        <begin position="59"/>
        <end position="82"/>
    </location>
</feature>
<comment type="caution">
    <text evidence="2">The sequence shown here is derived from an EMBL/GenBank/DDBJ whole genome shotgun (WGS) entry which is preliminary data.</text>
</comment>
<dbReference type="EMBL" id="CADEAL010004301">
    <property type="protein sequence ID" value="CAB1456515.1"/>
    <property type="molecule type" value="Genomic_DNA"/>
</dbReference>
<reference evidence="2" key="1">
    <citation type="submission" date="2020-03" db="EMBL/GenBank/DDBJ databases">
        <authorList>
            <person name="Weist P."/>
        </authorList>
    </citation>
    <scope>NUCLEOTIDE SEQUENCE</scope>
</reference>
<evidence type="ECO:0000313" key="2">
    <source>
        <dbReference type="EMBL" id="CAB1456515.1"/>
    </source>
</evidence>